<dbReference type="OrthoDB" id="5293641at2"/>
<feature type="transmembrane region" description="Helical" evidence="5">
    <location>
        <begin position="152"/>
        <end position="179"/>
    </location>
</feature>
<keyword evidence="8" id="KW-1185">Reference proteome</keyword>
<keyword evidence="3 5" id="KW-1133">Transmembrane helix</keyword>
<comment type="caution">
    <text evidence="7">The sequence shown here is derived from an EMBL/GenBank/DDBJ whole genome shotgun (WGS) entry which is preliminary data.</text>
</comment>
<proteinExistence type="predicted"/>
<dbReference type="EMBL" id="VRTS01000003">
    <property type="protein sequence ID" value="TXK64303.1"/>
    <property type="molecule type" value="Genomic_DNA"/>
</dbReference>
<feature type="transmembrane region" description="Helical" evidence="5">
    <location>
        <begin position="107"/>
        <end position="140"/>
    </location>
</feature>
<dbReference type="AlphaFoldDB" id="A0A5C8KXJ4"/>
<feature type="domain" description="NnrU" evidence="6">
    <location>
        <begin position="4"/>
        <end position="188"/>
    </location>
</feature>
<evidence type="ECO:0000256" key="1">
    <source>
        <dbReference type="ARBA" id="ARBA00004141"/>
    </source>
</evidence>
<dbReference type="GO" id="GO:0016020">
    <property type="term" value="C:membrane"/>
    <property type="evidence" value="ECO:0007669"/>
    <property type="project" value="UniProtKB-SubCell"/>
</dbReference>
<evidence type="ECO:0000256" key="5">
    <source>
        <dbReference type="SAM" id="Phobius"/>
    </source>
</evidence>
<evidence type="ECO:0000259" key="6">
    <source>
        <dbReference type="Pfam" id="PF07298"/>
    </source>
</evidence>
<accession>A0A5C8KXJ4</accession>
<comment type="subcellular location">
    <subcellularLocation>
        <location evidence="1">Membrane</location>
        <topology evidence="1">Multi-pass membrane protein</topology>
    </subcellularLocation>
</comment>
<dbReference type="InterPro" id="IPR009915">
    <property type="entry name" value="NnrU_dom"/>
</dbReference>
<evidence type="ECO:0000256" key="3">
    <source>
        <dbReference type="ARBA" id="ARBA00022989"/>
    </source>
</evidence>
<gene>
    <name evidence="7" type="ORF">FU658_05205</name>
</gene>
<keyword evidence="4 5" id="KW-0472">Membrane</keyword>
<evidence type="ECO:0000313" key="8">
    <source>
        <dbReference type="Proteomes" id="UP000321248"/>
    </source>
</evidence>
<evidence type="ECO:0000313" key="7">
    <source>
        <dbReference type="EMBL" id="TXK64303.1"/>
    </source>
</evidence>
<dbReference type="Pfam" id="PF07298">
    <property type="entry name" value="NnrU"/>
    <property type="match status" value="1"/>
</dbReference>
<organism evidence="7 8">
    <name type="scientific">Alkalisalibacterium limincola</name>
    <dbReference type="NCBI Taxonomy" id="2699169"/>
    <lineage>
        <taxon>Bacteria</taxon>
        <taxon>Pseudomonadati</taxon>
        <taxon>Pseudomonadota</taxon>
        <taxon>Gammaproteobacteria</taxon>
        <taxon>Lysobacterales</taxon>
        <taxon>Lysobacteraceae</taxon>
        <taxon>Alkalisalibacterium</taxon>
    </lineage>
</organism>
<protein>
    <submittedName>
        <fullName evidence="7">NnrU family protein</fullName>
    </submittedName>
</protein>
<evidence type="ECO:0000256" key="2">
    <source>
        <dbReference type="ARBA" id="ARBA00022692"/>
    </source>
</evidence>
<name>A0A5C8KXJ4_9GAMM</name>
<feature type="transmembrane region" description="Helical" evidence="5">
    <location>
        <begin position="40"/>
        <end position="57"/>
    </location>
</feature>
<keyword evidence="2 5" id="KW-0812">Transmembrane</keyword>
<reference evidence="7 8" key="1">
    <citation type="submission" date="2019-08" db="EMBL/GenBank/DDBJ databases">
        <authorList>
            <person name="Karlyshev A.V."/>
        </authorList>
    </citation>
    <scope>NUCLEOTIDE SEQUENCE [LARGE SCALE GENOMIC DNA]</scope>
    <source>
        <strain evidence="7 8">Alg18-2.2</strain>
    </source>
</reference>
<feature type="transmembrane region" description="Helical" evidence="5">
    <location>
        <begin position="77"/>
        <end position="95"/>
    </location>
</feature>
<dbReference type="RefSeq" id="WP_147891115.1">
    <property type="nucleotide sequence ID" value="NZ_VRTS01000003.1"/>
</dbReference>
<dbReference type="Proteomes" id="UP000321248">
    <property type="component" value="Unassembled WGS sequence"/>
</dbReference>
<sequence>MIWMILGLVVFLGAHSVRVAAPAWRQRMIGRVGEGTWKGVYSLVSIIGFVLIVWGYGQARAAGTTLVWVPPVGMRHAASLLTLVAFVLLVATYMPRNHIRRAVGHPMIIGVALWSVAHLLANGWLHAIVLFGAFLLWALVDWASAARRGPVVVAPASAMMTALTVVVGVVAWLVFAMWLHRMLIGVAPFG</sequence>
<evidence type="ECO:0000256" key="4">
    <source>
        <dbReference type="ARBA" id="ARBA00023136"/>
    </source>
</evidence>